<dbReference type="SUPFAM" id="SSF49464">
    <property type="entry name" value="Carboxypeptidase regulatory domain-like"/>
    <property type="match status" value="1"/>
</dbReference>
<dbReference type="InterPro" id="IPR000531">
    <property type="entry name" value="Beta-barrel_TonB"/>
</dbReference>
<name>A0A2D0N3Z0_FLAN2</name>
<accession>A0A2D0N3Z0</accession>
<dbReference type="FunFam" id="2.60.40.1120:FF:000003">
    <property type="entry name" value="Outer membrane protein Omp121"/>
    <property type="match status" value="1"/>
</dbReference>
<dbReference type="Pfam" id="PF07715">
    <property type="entry name" value="Plug"/>
    <property type="match status" value="1"/>
</dbReference>
<dbReference type="FunFam" id="2.170.130.10:FF:000008">
    <property type="entry name" value="SusC/RagA family TonB-linked outer membrane protein"/>
    <property type="match status" value="1"/>
</dbReference>
<keyword evidence="3 8" id="KW-1134">Transmembrane beta strand</keyword>
<dbReference type="Proteomes" id="UP000223913">
    <property type="component" value="Unassembled WGS sequence"/>
</dbReference>
<evidence type="ECO:0000256" key="7">
    <source>
        <dbReference type="ARBA" id="ARBA00023237"/>
    </source>
</evidence>
<evidence type="ECO:0000256" key="2">
    <source>
        <dbReference type="ARBA" id="ARBA00022448"/>
    </source>
</evidence>
<dbReference type="Gene3D" id="2.40.170.20">
    <property type="entry name" value="TonB-dependent receptor, beta-barrel domain"/>
    <property type="match status" value="1"/>
</dbReference>
<feature type="domain" description="TonB-dependent receptor-like beta-barrel" evidence="11">
    <location>
        <begin position="450"/>
        <end position="796"/>
    </location>
</feature>
<dbReference type="NCBIfam" id="TIGR04056">
    <property type="entry name" value="OMP_RagA_SusC"/>
    <property type="match status" value="1"/>
</dbReference>
<dbReference type="InterPro" id="IPR023996">
    <property type="entry name" value="TonB-dep_OMP_SusC/RagA"/>
</dbReference>
<dbReference type="PROSITE" id="PS52016">
    <property type="entry name" value="TONB_DEPENDENT_REC_3"/>
    <property type="match status" value="1"/>
</dbReference>
<protein>
    <submittedName>
        <fullName evidence="13">SusC/RagA family TonB-linked outer membrane protein</fullName>
    </submittedName>
</protein>
<dbReference type="InterPro" id="IPR036942">
    <property type="entry name" value="Beta-barrel_TonB_sf"/>
</dbReference>
<dbReference type="RefSeq" id="WP_099153352.1">
    <property type="nucleotide sequence ID" value="NZ_PDUD01000033.1"/>
</dbReference>
<comment type="subcellular location">
    <subcellularLocation>
        <location evidence="1 8">Cell outer membrane</location>
        <topology evidence="1 8">Multi-pass membrane protein</topology>
    </subcellularLocation>
</comment>
<dbReference type="InterPro" id="IPR008969">
    <property type="entry name" value="CarboxyPept-like_regulatory"/>
</dbReference>
<dbReference type="InterPro" id="IPR012910">
    <property type="entry name" value="Plug_dom"/>
</dbReference>
<dbReference type="InterPro" id="IPR023997">
    <property type="entry name" value="TonB-dep_OMP_SusC/RagA_CS"/>
</dbReference>
<dbReference type="Pfam" id="PF00593">
    <property type="entry name" value="TonB_dep_Rec_b-barrel"/>
    <property type="match status" value="1"/>
</dbReference>
<evidence type="ECO:0000256" key="6">
    <source>
        <dbReference type="ARBA" id="ARBA00023136"/>
    </source>
</evidence>
<organism evidence="13 14">
    <name type="scientific">Flavilitoribacter nigricans (strain ATCC 23147 / DSM 23189 / NBRC 102662 / NCIMB 1420 / SS-2)</name>
    <name type="common">Lewinella nigricans</name>
    <dbReference type="NCBI Taxonomy" id="1122177"/>
    <lineage>
        <taxon>Bacteria</taxon>
        <taxon>Pseudomonadati</taxon>
        <taxon>Bacteroidota</taxon>
        <taxon>Saprospiria</taxon>
        <taxon>Saprospirales</taxon>
        <taxon>Lewinellaceae</taxon>
        <taxon>Flavilitoribacter</taxon>
    </lineage>
</organism>
<dbReference type="GO" id="GO:0009279">
    <property type="term" value="C:cell outer membrane"/>
    <property type="evidence" value="ECO:0007669"/>
    <property type="project" value="UniProtKB-SubCell"/>
</dbReference>
<dbReference type="Pfam" id="PF13715">
    <property type="entry name" value="CarbopepD_reg_2"/>
    <property type="match status" value="1"/>
</dbReference>
<dbReference type="EMBL" id="PDUD01000033">
    <property type="protein sequence ID" value="PHN03224.1"/>
    <property type="molecule type" value="Genomic_DNA"/>
</dbReference>
<evidence type="ECO:0000256" key="3">
    <source>
        <dbReference type="ARBA" id="ARBA00022452"/>
    </source>
</evidence>
<keyword evidence="14" id="KW-1185">Reference proteome</keyword>
<proteinExistence type="inferred from homology"/>
<keyword evidence="5 9" id="KW-0798">TonB box</keyword>
<dbReference type="InterPro" id="IPR037066">
    <property type="entry name" value="Plug_dom_sf"/>
</dbReference>
<evidence type="ECO:0000256" key="10">
    <source>
        <dbReference type="SAM" id="MobiDB-lite"/>
    </source>
</evidence>
<evidence type="ECO:0000256" key="1">
    <source>
        <dbReference type="ARBA" id="ARBA00004571"/>
    </source>
</evidence>
<dbReference type="InterPro" id="IPR039426">
    <property type="entry name" value="TonB-dep_rcpt-like"/>
</dbReference>
<feature type="region of interest" description="Disordered" evidence="10">
    <location>
        <begin position="935"/>
        <end position="957"/>
    </location>
</feature>
<evidence type="ECO:0000256" key="8">
    <source>
        <dbReference type="PROSITE-ProRule" id="PRU01360"/>
    </source>
</evidence>
<reference evidence="13 14" key="1">
    <citation type="submission" date="2017-10" db="EMBL/GenBank/DDBJ databases">
        <title>The draft genome sequence of Lewinella nigricans NBRC 102662.</title>
        <authorList>
            <person name="Wang K."/>
        </authorList>
    </citation>
    <scope>NUCLEOTIDE SEQUENCE [LARGE SCALE GENOMIC DNA]</scope>
    <source>
        <strain evidence="13 14">NBRC 102662</strain>
    </source>
</reference>
<dbReference type="NCBIfam" id="TIGR04057">
    <property type="entry name" value="SusC_RagA_signa"/>
    <property type="match status" value="1"/>
</dbReference>
<evidence type="ECO:0000256" key="9">
    <source>
        <dbReference type="RuleBase" id="RU003357"/>
    </source>
</evidence>
<comment type="similarity">
    <text evidence="8 9">Belongs to the TonB-dependent receptor family.</text>
</comment>
<sequence length="1045" mass="114093">MKMLTNLQHRLFRSLLLVGCCVLSLQFGWSQRMVSGTLTDAESNDPLIGANVVVKGTSTGTITDFDGRYSLEIPDDATTLVYSYTGYTPKEIEVAGQSVINVQLSSGTILDEVVVIGYGTQKRADITGAVARFEAERLEERPIARVDQALVGQLAGVRVQQTSGLPGAGFKVQIRGTGSINANNQPLYVIDGFPLEVSEQNANGGFGAGNPLDNLNPNDIQSIEVLKDAAAAAIYGSRASNGVVLITTKSGQAGKARINLNVSYGFNETAKKLDILNAEEWIDRASEMIDNAWVNSGAGRTADQTSAERLQILGGAFNRGLIKDDRWSQPGHPGLVFIDWQDEMFRRGSMQNYQLSASGGNEYVKYYVSGDYLDSEGIAIGVGYKQYSARANVEVNASDRLTLGINLSPSYSIASDPGVEGKDQQMHIAVGMVPISEDTVGLDVNVGNNTPYTWGSSRSSPIRVIENTIGDRKIFRTLGTVYAQYNLLDGLDFRTSFNLDHADQTNKDYTPAWVTRNRTAGGRYSGYRRQTFVNENTLSFSKTLGGLHNLSAVIGTSYNTSKFDNYDIRVAGGFNSEVITTLNAANINAGGTYTRETKNTLISYFGRLQYNFNDRYLLAASLRRDGSSRFGPDTKWGVFPSVSAGWRVSEEAFMENVDLISSLKVRASWGISGNNGIGDYSHVSLLNFANYTFGGNLAPGQVPGNFANRSLGWEESETIDIGLDVGLFENRVFASFDYYTKRNTDLLLNIPVPTAIGFSSALTNIGEVLNKGWEVELSTRNLTGELGWNTSINFSHNSNEVVQLGPENTPILGGAFDITHNILMVGEPMYSIFVVQQDGILSQSDIDGGAALYGNQQEGDPKYVDANGDGVISPDDRVLSGHPNPDYVWGITNTFSYKGFDLSFLFQGQWGGVIYSTFGRAMDRTGQGFTDNTLGFHRDRWRSPDNPGAGERGKASSSFGRIKNTDWLYPNDYWRLRNLTLGYNLQNVLNSNLVSNARIYLTAENYFGGDKYLGGFNPEAVNNSGDDYGAFPLPKSIIFGLNLTF</sequence>
<dbReference type="OrthoDB" id="9768177at2"/>
<evidence type="ECO:0000259" key="11">
    <source>
        <dbReference type="Pfam" id="PF00593"/>
    </source>
</evidence>
<evidence type="ECO:0000259" key="12">
    <source>
        <dbReference type="Pfam" id="PF07715"/>
    </source>
</evidence>
<dbReference type="Gene3D" id="2.170.130.10">
    <property type="entry name" value="TonB-dependent receptor, plug domain"/>
    <property type="match status" value="1"/>
</dbReference>
<comment type="caution">
    <text evidence="13">The sequence shown here is derived from an EMBL/GenBank/DDBJ whole genome shotgun (WGS) entry which is preliminary data.</text>
</comment>
<keyword evidence="6 8" id="KW-0472">Membrane</keyword>
<keyword evidence="4 8" id="KW-0812">Transmembrane</keyword>
<dbReference type="AlphaFoldDB" id="A0A2D0N3Z0"/>
<evidence type="ECO:0000256" key="4">
    <source>
        <dbReference type="ARBA" id="ARBA00022692"/>
    </source>
</evidence>
<dbReference type="SUPFAM" id="SSF56935">
    <property type="entry name" value="Porins"/>
    <property type="match status" value="1"/>
</dbReference>
<evidence type="ECO:0000313" key="14">
    <source>
        <dbReference type="Proteomes" id="UP000223913"/>
    </source>
</evidence>
<feature type="domain" description="TonB-dependent receptor plug" evidence="12">
    <location>
        <begin position="124"/>
        <end position="243"/>
    </location>
</feature>
<dbReference type="Gene3D" id="2.60.40.1120">
    <property type="entry name" value="Carboxypeptidase-like, regulatory domain"/>
    <property type="match status" value="1"/>
</dbReference>
<keyword evidence="7 8" id="KW-0998">Cell outer membrane</keyword>
<keyword evidence="2 8" id="KW-0813">Transport</keyword>
<gene>
    <name evidence="13" type="ORF">CRP01_27915</name>
</gene>
<evidence type="ECO:0000313" key="13">
    <source>
        <dbReference type="EMBL" id="PHN03224.1"/>
    </source>
</evidence>
<evidence type="ECO:0000256" key="5">
    <source>
        <dbReference type="ARBA" id="ARBA00023077"/>
    </source>
</evidence>